<keyword evidence="3" id="KW-1185">Reference proteome</keyword>
<sequence>MPERGPIRPTSCSISYVKPPKAVEARPPYARPRVTRYRSVTPDARYTVPKPPKHASLCMYPRNKRQS</sequence>
<protein>
    <submittedName>
        <fullName evidence="2">Uncharacterized protein</fullName>
    </submittedName>
</protein>
<gene>
    <name evidence="2" type="ORF">BU16DRAFT_229384</name>
</gene>
<proteinExistence type="predicted"/>
<dbReference type="Proteomes" id="UP000799750">
    <property type="component" value="Unassembled WGS sequence"/>
</dbReference>
<organism evidence="2 3">
    <name type="scientific">Lophium mytilinum</name>
    <dbReference type="NCBI Taxonomy" id="390894"/>
    <lineage>
        <taxon>Eukaryota</taxon>
        <taxon>Fungi</taxon>
        <taxon>Dikarya</taxon>
        <taxon>Ascomycota</taxon>
        <taxon>Pezizomycotina</taxon>
        <taxon>Dothideomycetes</taxon>
        <taxon>Pleosporomycetidae</taxon>
        <taxon>Mytilinidiales</taxon>
        <taxon>Mytilinidiaceae</taxon>
        <taxon>Lophium</taxon>
    </lineage>
</organism>
<name>A0A6A6Q9I7_9PEZI</name>
<evidence type="ECO:0000256" key="1">
    <source>
        <dbReference type="SAM" id="MobiDB-lite"/>
    </source>
</evidence>
<evidence type="ECO:0000313" key="3">
    <source>
        <dbReference type="Proteomes" id="UP000799750"/>
    </source>
</evidence>
<evidence type="ECO:0000313" key="2">
    <source>
        <dbReference type="EMBL" id="KAF2488263.1"/>
    </source>
</evidence>
<accession>A0A6A6Q9I7</accession>
<reference evidence="2" key="1">
    <citation type="journal article" date="2020" name="Stud. Mycol.">
        <title>101 Dothideomycetes genomes: a test case for predicting lifestyles and emergence of pathogens.</title>
        <authorList>
            <person name="Haridas S."/>
            <person name="Albert R."/>
            <person name="Binder M."/>
            <person name="Bloem J."/>
            <person name="Labutti K."/>
            <person name="Salamov A."/>
            <person name="Andreopoulos B."/>
            <person name="Baker S."/>
            <person name="Barry K."/>
            <person name="Bills G."/>
            <person name="Bluhm B."/>
            <person name="Cannon C."/>
            <person name="Castanera R."/>
            <person name="Culley D."/>
            <person name="Daum C."/>
            <person name="Ezra D."/>
            <person name="Gonzalez J."/>
            <person name="Henrissat B."/>
            <person name="Kuo A."/>
            <person name="Liang C."/>
            <person name="Lipzen A."/>
            <person name="Lutzoni F."/>
            <person name="Magnuson J."/>
            <person name="Mondo S."/>
            <person name="Nolan M."/>
            <person name="Ohm R."/>
            <person name="Pangilinan J."/>
            <person name="Park H.-J."/>
            <person name="Ramirez L."/>
            <person name="Alfaro M."/>
            <person name="Sun H."/>
            <person name="Tritt A."/>
            <person name="Yoshinaga Y."/>
            <person name="Zwiers L.-H."/>
            <person name="Turgeon B."/>
            <person name="Goodwin S."/>
            <person name="Spatafora J."/>
            <person name="Crous P."/>
            <person name="Grigoriev I."/>
        </authorList>
    </citation>
    <scope>NUCLEOTIDE SEQUENCE</scope>
    <source>
        <strain evidence="2">CBS 269.34</strain>
    </source>
</reference>
<dbReference type="EMBL" id="MU004204">
    <property type="protein sequence ID" value="KAF2488263.1"/>
    <property type="molecule type" value="Genomic_DNA"/>
</dbReference>
<dbReference type="AlphaFoldDB" id="A0A6A6Q9I7"/>
<feature type="region of interest" description="Disordered" evidence="1">
    <location>
        <begin position="44"/>
        <end position="67"/>
    </location>
</feature>